<proteinExistence type="predicted"/>
<gene>
    <name evidence="2" type="ORF">HMPREF1318_0883</name>
</gene>
<dbReference type="Proteomes" id="UP000002941">
    <property type="component" value="Unassembled WGS sequence"/>
</dbReference>
<sequence length="79" mass="8458">MSPPFLQRAPADDEARLRGLYERLSRKGRLLVVVDQPATIEALTVAVTQDMGVAAGYLPGLPMGKPLGPGSGERQDRQA</sequence>
<protein>
    <submittedName>
        <fullName evidence="2">Insertion element IS110 uncharacterized 43.6 kDa domain protein</fullName>
    </submittedName>
</protein>
<dbReference type="AlphaFoldDB" id="J1HDV0"/>
<dbReference type="EMBL" id="AKFT01000116">
    <property type="protein sequence ID" value="EJF43940.1"/>
    <property type="molecule type" value="Genomic_DNA"/>
</dbReference>
<name>J1HDV0_9ACTO</name>
<organism evidence="2 3">
    <name type="scientific">Actinomyces massiliensis F0489</name>
    <dbReference type="NCBI Taxonomy" id="1125718"/>
    <lineage>
        <taxon>Bacteria</taxon>
        <taxon>Bacillati</taxon>
        <taxon>Actinomycetota</taxon>
        <taxon>Actinomycetes</taxon>
        <taxon>Actinomycetales</taxon>
        <taxon>Actinomycetaceae</taxon>
        <taxon>Actinomyces</taxon>
    </lineage>
</organism>
<evidence type="ECO:0000313" key="2">
    <source>
        <dbReference type="EMBL" id="EJF43940.1"/>
    </source>
</evidence>
<dbReference type="RefSeq" id="WP_008731674.1">
    <property type="nucleotide sequence ID" value="NZ_AKFT01000116.1"/>
</dbReference>
<dbReference type="eggNOG" id="COG3547">
    <property type="taxonomic scope" value="Bacteria"/>
</dbReference>
<evidence type="ECO:0000313" key="3">
    <source>
        <dbReference type="Proteomes" id="UP000002941"/>
    </source>
</evidence>
<comment type="caution">
    <text evidence="2">The sequence shown here is derived from an EMBL/GenBank/DDBJ whole genome shotgun (WGS) entry which is preliminary data.</text>
</comment>
<feature type="region of interest" description="Disordered" evidence="1">
    <location>
        <begin position="60"/>
        <end position="79"/>
    </location>
</feature>
<reference evidence="2 3" key="1">
    <citation type="submission" date="2012-05" db="EMBL/GenBank/DDBJ databases">
        <authorList>
            <person name="Harkins D.M."/>
            <person name="Madupu R."/>
            <person name="Durkin A.S."/>
            <person name="Torralba M."/>
            <person name="Methe B."/>
            <person name="Sutton G.G."/>
            <person name="Nelson K.E."/>
        </authorList>
    </citation>
    <scope>NUCLEOTIDE SEQUENCE [LARGE SCALE GENOMIC DNA]</scope>
    <source>
        <strain evidence="2 3">F0489</strain>
    </source>
</reference>
<evidence type="ECO:0000256" key="1">
    <source>
        <dbReference type="SAM" id="MobiDB-lite"/>
    </source>
</evidence>
<accession>J1HDV0</accession>
<keyword evidence="3" id="KW-1185">Reference proteome</keyword>